<organism evidence="1 2">
    <name type="scientific">Blautia wexlerae</name>
    <dbReference type="NCBI Taxonomy" id="418240"/>
    <lineage>
        <taxon>Bacteria</taxon>
        <taxon>Bacillati</taxon>
        <taxon>Bacillota</taxon>
        <taxon>Clostridia</taxon>
        <taxon>Lachnospirales</taxon>
        <taxon>Lachnospiraceae</taxon>
        <taxon>Blautia</taxon>
    </lineage>
</organism>
<name>A0A174BY33_9FIRM</name>
<proteinExistence type="predicted"/>
<dbReference type="AlphaFoldDB" id="A0A174BY33"/>
<reference evidence="1 2" key="1">
    <citation type="submission" date="2015-09" db="EMBL/GenBank/DDBJ databases">
        <authorList>
            <consortium name="Pathogen Informatics"/>
        </authorList>
    </citation>
    <scope>NUCLEOTIDE SEQUENCE [LARGE SCALE GENOMIC DNA]</scope>
    <source>
        <strain evidence="1 2">2789STDY5834863</strain>
    </source>
</reference>
<dbReference type="EMBL" id="CYZN01000010">
    <property type="protein sequence ID" value="CUO06131.1"/>
    <property type="molecule type" value="Genomic_DNA"/>
</dbReference>
<accession>A0A174BY33</accession>
<gene>
    <name evidence="1" type="ORF">ERS852478_01742</name>
</gene>
<sequence>MIVLHNLTGDTEKGAASFVVKLLYINDVNVWHDV</sequence>
<evidence type="ECO:0000313" key="2">
    <source>
        <dbReference type="Proteomes" id="UP000095431"/>
    </source>
</evidence>
<evidence type="ECO:0000313" key="1">
    <source>
        <dbReference type="EMBL" id="CUO06131.1"/>
    </source>
</evidence>
<dbReference type="Proteomes" id="UP000095431">
    <property type="component" value="Unassembled WGS sequence"/>
</dbReference>
<protein>
    <submittedName>
        <fullName evidence="1">Uncharacterized protein</fullName>
    </submittedName>
</protein>